<dbReference type="PANTHER" id="PTHR35038">
    <property type="entry name" value="DISSIMILATORY SULFITE REDUCTASE SIRA"/>
    <property type="match status" value="1"/>
</dbReference>
<dbReference type="InterPro" id="IPR036280">
    <property type="entry name" value="Multihaem_cyt_sf"/>
</dbReference>
<keyword evidence="5" id="KW-1185">Reference proteome</keyword>
<keyword evidence="2" id="KW-0472">Membrane</keyword>
<sequence length="363" mass="41306">MTPVKFASRFLLLIIVVVLPIIWQYPKQSKEHVPLAAYESESFKVESHSCLECHAEIVKEFKSAPHARTLASASDFTHWDLFLGKSFQDPSTKLEYRFEQLNSEYFLRCDSANQVTRVDWIFGSGRHAQTPISLTQDFDGKPQLLELAVSWYPENGLGPTLGQTGRDRERVHPLGTFHSGTTSEECFACHSTWLALDEKHFISSHIIPNVGCVRCHYDAKDHAKRQTQGLPDSLEDLSILDAVEMNRRCGVCHRSPDEIPVQDLTPDNKLLIRFAPVGMSMSQCFIESKGIKCTLCHNPHRLEDRSDAEFAKVCHGCHNQTQFNHAICPKVKTDSTECLSCHMPQVEVQDSLRFTDHWIRVRD</sequence>
<evidence type="ECO:0000313" key="4">
    <source>
        <dbReference type="EMBL" id="TWT61482.1"/>
    </source>
</evidence>
<organism evidence="4 5">
    <name type="scientific">Rubinisphaera italica</name>
    <dbReference type="NCBI Taxonomy" id="2527969"/>
    <lineage>
        <taxon>Bacteria</taxon>
        <taxon>Pseudomonadati</taxon>
        <taxon>Planctomycetota</taxon>
        <taxon>Planctomycetia</taxon>
        <taxon>Planctomycetales</taxon>
        <taxon>Planctomycetaceae</taxon>
        <taxon>Rubinisphaera</taxon>
    </lineage>
</organism>
<proteinExistence type="predicted"/>
<dbReference type="OrthoDB" id="234670at2"/>
<dbReference type="PANTHER" id="PTHR35038:SF8">
    <property type="entry name" value="C-TYPE POLYHEME CYTOCHROME OMCC"/>
    <property type="match status" value="1"/>
</dbReference>
<name>A0A5C5XI30_9PLAN</name>
<accession>A0A5C5XI30</accession>
<dbReference type="InterPro" id="IPR051829">
    <property type="entry name" value="Multiheme_Cytochr_ET"/>
</dbReference>
<evidence type="ECO:0000259" key="3">
    <source>
        <dbReference type="Pfam" id="PF13435"/>
    </source>
</evidence>
<dbReference type="SUPFAM" id="SSF48695">
    <property type="entry name" value="Multiheme cytochromes"/>
    <property type="match status" value="1"/>
</dbReference>
<keyword evidence="2" id="KW-1133">Transmembrane helix</keyword>
<evidence type="ECO:0000256" key="2">
    <source>
        <dbReference type="SAM" id="Phobius"/>
    </source>
</evidence>
<evidence type="ECO:0000256" key="1">
    <source>
        <dbReference type="ARBA" id="ARBA00022729"/>
    </source>
</evidence>
<dbReference type="Gene3D" id="1.10.1130.10">
    <property type="entry name" value="Flavocytochrome C3, Chain A"/>
    <property type="match status" value="1"/>
</dbReference>
<protein>
    <recommendedName>
        <fullName evidence="3">Cytochrome c-552/4 domain-containing protein</fullName>
    </recommendedName>
</protein>
<dbReference type="Pfam" id="PF13435">
    <property type="entry name" value="Cytochrome_C554"/>
    <property type="match status" value="1"/>
</dbReference>
<keyword evidence="1" id="KW-0732">Signal</keyword>
<feature type="transmembrane region" description="Helical" evidence="2">
    <location>
        <begin position="6"/>
        <end position="23"/>
    </location>
</feature>
<keyword evidence="2" id="KW-0812">Transmembrane</keyword>
<dbReference type="EMBL" id="SJPG01000001">
    <property type="protein sequence ID" value="TWT61482.1"/>
    <property type="molecule type" value="Genomic_DNA"/>
</dbReference>
<dbReference type="InterPro" id="IPR023155">
    <property type="entry name" value="Cyt_c-552/4"/>
</dbReference>
<evidence type="ECO:0000313" key="5">
    <source>
        <dbReference type="Proteomes" id="UP000316095"/>
    </source>
</evidence>
<gene>
    <name evidence="4" type="ORF">Pan54_22180</name>
</gene>
<feature type="domain" description="Cytochrome c-552/4" evidence="3">
    <location>
        <begin position="181"/>
        <end position="216"/>
    </location>
</feature>
<reference evidence="4 5" key="1">
    <citation type="submission" date="2019-02" db="EMBL/GenBank/DDBJ databases">
        <title>Deep-cultivation of Planctomycetes and their phenomic and genomic characterization uncovers novel biology.</title>
        <authorList>
            <person name="Wiegand S."/>
            <person name="Jogler M."/>
            <person name="Boedeker C."/>
            <person name="Pinto D."/>
            <person name="Vollmers J."/>
            <person name="Rivas-Marin E."/>
            <person name="Kohn T."/>
            <person name="Peeters S.H."/>
            <person name="Heuer A."/>
            <person name="Rast P."/>
            <person name="Oberbeckmann S."/>
            <person name="Bunk B."/>
            <person name="Jeske O."/>
            <person name="Meyerdierks A."/>
            <person name="Storesund J.E."/>
            <person name="Kallscheuer N."/>
            <person name="Luecker S."/>
            <person name="Lage O.M."/>
            <person name="Pohl T."/>
            <person name="Merkel B.J."/>
            <person name="Hornburger P."/>
            <person name="Mueller R.-W."/>
            <person name="Bruemmer F."/>
            <person name="Labrenz M."/>
            <person name="Spormann A.M."/>
            <person name="Op Den Camp H."/>
            <person name="Overmann J."/>
            <person name="Amann R."/>
            <person name="Jetten M.S.M."/>
            <person name="Mascher T."/>
            <person name="Medema M.H."/>
            <person name="Devos D.P."/>
            <person name="Kaster A.-K."/>
            <person name="Ovreas L."/>
            <person name="Rohde M."/>
            <person name="Galperin M.Y."/>
            <person name="Jogler C."/>
        </authorList>
    </citation>
    <scope>NUCLEOTIDE SEQUENCE [LARGE SCALE GENOMIC DNA]</scope>
    <source>
        <strain evidence="4 5">Pan54</strain>
    </source>
</reference>
<dbReference type="AlphaFoldDB" id="A0A5C5XI30"/>
<comment type="caution">
    <text evidence="4">The sequence shown here is derived from an EMBL/GenBank/DDBJ whole genome shotgun (WGS) entry which is preliminary data.</text>
</comment>
<dbReference type="RefSeq" id="WP_146503467.1">
    <property type="nucleotide sequence ID" value="NZ_SJPG01000001.1"/>
</dbReference>
<dbReference type="Proteomes" id="UP000316095">
    <property type="component" value="Unassembled WGS sequence"/>
</dbReference>